<comment type="caution">
    <text evidence="2">The sequence shown here is derived from an EMBL/GenBank/DDBJ whole genome shotgun (WGS) entry which is preliminary data.</text>
</comment>
<dbReference type="GeneID" id="66521143"/>
<evidence type="ECO:0000256" key="1">
    <source>
        <dbReference type="SAM" id="MobiDB-lite"/>
    </source>
</evidence>
<name>A0AAW3V2I1_9BURK</name>
<feature type="compositionally biased region" description="Basic and acidic residues" evidence="1">
    <location>
        <begin position="47"/>
        <end position="57"/>
    </location>
</feature>
<protein>
    <submittedName>
        <fullName evidence="2">Uncharacterized protein</fullName>
    </submittedName>
</protein>
<dbReference type="EMBL" id="JACIIK010000011">
    <property type="protein sequence ID" value="MBB6205104.1"/>
    <property type="molecule type" value="Genomic_DNA"/>
</dbReference>
<evidence type="ECO:0000313" key="2">
    <source>
        <dbReference type="EMBL" id="MBB6205104.1"/>
    </source>
</evidence>
<reference evidence="2 3" key="1">
    <citation type="submission" date="2020-08" db="EMBL/GenBank/DDBJ databases">
        <title>Genomic Encyclopedia of Type Strains, Phase IV (KMG-V): Genome sequencing to study the core and pangenomes of soil and plant-associated prokaryotes.</title>
        <authorList>
            <person name="Whitman W."/>
        </authorList>
    </citation>
    <scope>NUCLEOTIDE SEQUENCE [LARGE SCALE GENOMIC DNA]</scope>
    <source>
        <strain evidence="2 3">SEMIA 4013</strain>
    </source>
</reference>
<accession>A0AAW3V2I1</accession>
<organism evidence="2 3">
    <name type="scientific">Paraburkholderia fungorum</name>
    <dbReference type="NCBI Taxonomy" id="134537"/>
    <lineage>
        <taxon>Bacteria</taxon>
        <taxon>Pseudomonadati</taxon>
        <taxon>Pseudomonadota</taxon>
        <taxon>Betaproteobacteria</taxon>
        <taxon>Burkholderiales</taxon>
        <taxon>Burkholderiaceae</taxon>
        <taxon>Paraburkholderia</taxon>
    </lineage>
</organism>
<gene>
    <name evidence="2" type="ORF">GGD69_005998</name>
</gene>
<sequence length="88" mass="9811">MLAERPHETATVVHALCIIDAVHGNWLLRCAPGKGPSSYEADPTYGHPEKAHLRQRDQASNPRTCTVEHQFSEEQQSMIQETGHATVH</sequence>
<dbReference type="Proteomes" id="UP000518681">
    <property type="component" value="Unassembled WGS sequence"/>
</dbReference>
<feature type="region of interest" description="Disordered" evidence="1">
    <location>
        <begin position="33"/>
        <end position="64"/>
    </location>
</feature>
<dbReference type="AlphaFoldDB" id="A0AAW3V2I1"/>
<proteinExistence type="predicted"/>
<evidence type="ECO:0000313" key="3">
    <source>
        <dbReference type="Proteomes" id="UP000518681"/>
    </source>
</evidence>
<dbReference type="RefSeq" id="WP_156034527.1">
    <property type="nucleotide sequence ID" value="NZ_CP010024.1"/>
</dbReference>